<evidence type="ECO:0000313" key="2">
    <source>
        <dbReference type="Proteomes" id="UP000580250"/>
    </source>
</evidence>
<evidence type="ECO:0000313" key="1">
    <source>
        <dbReference type="EMBL" id="CAD2189479.1"/>
    </source>
</evidence>
<reference evidence="1 2" key="1">
    <citation type="submission" date="2020-08" db="EMBL/GenBank/DDBJ databases">
        <authorList>
            <person name="Koutsovoulos G."/>
            <person name="Danchin GJ E."/>
        </authorList>
    </citation>
    <scope>NUCLEOTIDE SEQUENCE [LARGE SCALE GENOMIC DNA]</scope>
</reference>
<organism evidence="1 2">
    <name type="scientific">Meloidogyne enterolobii</name>
    <name type="common">Root-knot nematode worm</name>
    <name type="synonym">Meloidogyne mayaguensis</name>
    <dbReference type="NCBI Taxonomy" id="390850"/>
    <lineage>
        <taxon>Eukaryota</taxon>
        <taxon>Metazoa</taxon>
        <taxon>Ecdysozoa</taxon>
        <taxon>Nematoda</taxon>
        <taxon>Chromadorea</taxon>
        <taxon>Rhabditida</taxon>
        <taxon>Tylenchina</taxon>
        <taxon>Tylenchomorpha</taxon>
        <taxon>Tylenchoidea</taxon>
        <taxon>Meloidogynidae</taxon>
        <taxon>Meloidogyninae</taxon>
        <taxon>Meloidogyne</taxon>
    </lineage>
</organism>
<proteinExistence type="predicted"/>
<gene>
    <name evidence="1" type="ORF">MENT_LOCUS42203</name>
</gene>
<name>A0A6V7WQZ9_MELEN</name>
<dbReference type="Proteomes" id="UP000580250">
    <property type="component" value="Unassembled WGS sequence"/>
</dbReference>
<accession>A0A6V7WQZ9</accession>
<sequence>MRVKNCEEQEEPDSSRVRICSTSHLSALTAYFSKYHSLYVLTRISDHILAKIF</sequence>
<dbReference type="AlphaFoldDB" id="A0A6V7WQZ9"/>
<dbReference type="EMBL" id="CAJEWN010000751">
    <property type="protein sequence ID" value="CAD2189479.1"/>
    <property type="molecule type" value="Genomic_DNA"/>
</dbReference>
<protein>
    <submittedName>
        <fullName evidence="1">Uncharacterized protein</fullName>
    </submittedName>
</protein>
<comment type="caution">
    <text evidence="1">The sequence shown here is derived from an EMBL/GenBank/DDBJ whole genome shotgun (WGS) entry which is preliminary data.</text>
</comment>